<proteinExistence type="predicted"/>
<protein>
    <submittedName>
        <fullName evidence="1">Uncharacterized protein</fullName>
    </submittedName>
</protein>
<name>A0ACC1A9J8_9ROSI</name>
<evidence type="ECO:0000313" key="1">
    <source>
        <dbReference type="EMBL" id="KAJ0083048.1"/>
    </source>
</evidence>
<sequence>MAYSTSVQSLILILLILSVVVTNLEVVQGYQVRKFMQKRIDSRSILRESGYNLSKLKYNRRDSTGRISPGGPDPHHNFQPTALP</sequence>
<dbReference type="Proteomes" id="UP001164250">
    <property type="component" value="Chromosome 12"/>
</dbReference>
<evidence type="ECO:0000313" key="2">
    <source>
        <dbReference type="Proteomes" id="UP001164250"/>
    </source>
</evidence>
<comment type="caution">
    <text evidence="1">The sequence shown here is derived from an EMBL/GenBank/DDBJ whole genome shotgun (WGS) entry which is preliminary data.</text>
</comment>
<gene>
    <name evidence="1" type="ORF">Patl1_10572</name>
</gene>
<keyword evidence="2" id="KW-1185">Reference proteome</keyword>
<reference evidence="2" key="1">
    <citation type="journal article" date="2023" name="G3 (Bethesda)">
        <title>Genome assembly and association tests identify interacting loci associated with vigor, precocity, and sex in interspecific pistachio rootstocks.</title>
        <authorList>
            <person name="Palmer W."/>
            <person name="Jacygrad E."/>
            <person name="Sagayaradj S."/>
            <person name="Cavanaugh K."/>
            <person name="Han R."/>
            <person name="Bertier L."/>
            <person name="Beede B."/>
            <person name="Kafkas S."/>
            <person name="Golino D."/>
            <person name="Preece J."/>
            <person name="Michelmore R."/>
        </authorList>
    </citation>
    <scope>NUCLEOTIDE SEQUENCE [LARGE SCALE GENOMIC DNA]</scope>
</reference>
<accession>A0ACC1A9J8</accession>
<organism evidence="1 2">
    <name type="scientific">Pistacia atlantica</name>
    <dbReference type="NCBI Taxonomy" id="434234"/>
    <lineage>
        <taxon>Eukaryota</taxon>
        <taxon>Viridiplantae</taxon>
        <taxon>Streptophyta</taxon>
        <taxon>Embryophyta</taxon>
        <taxon>Tracheophyta</taxon>
        <taxon>Spermatophyta</taxon>
        <taxon>Magnoliopsida</taxon>
        <taxon>eudicotyledons</taxon>
        <taxon>Gunneridae</taxon>
        <taxon>Pentapetalae</taxon>
        <taxon>rosids</taxon>
        <taxon>malvids</taxon>
        <taxon>Sapindales</taxon>
        <taxon>Anacardiaceae</taxon>
        <taxon>Pistacia</taxon>
    </lineage>
</organism>
<dbReference type="EMBL" id="CM047908">
    <property type="protein sequence ID" value="KAJ0083048.1"/>
    <property type="molecule type" value="Genomic_DNA"/>
</dbReference>